<accession>A0A9J6PPR6</accession>
<sequence length="52" mass="5622">MIKVLCALLFTIPLLASANDSCQNLDSNANIKGVHFSIPKFNQGTFENGVIL</sequence>
<organism evidence="2 3">
    <name type="scientific">Winslowiella arboricola</name>
    <dbReference type="NCBI Taxonomy" id="2978220"/>
    <lineage>
        <taxon>Bacteria</taxon>
        <taxon>Pseudomonadati</taxon>
        <taxon>Pseudomonadota</taxon>
        <taxon>Gammaproteobacteria</taxon>
        <taxon>Enterobacterales</taxon>
        <taxon>Erwiniaceae</taxon>
        <taxon>Winslowiella</taxon>
    </lineage>
</organism>
<dbReference type="EMBL" id="JAODIM010000039">
    <property type="protein sequence ID" value="MCU5777608.1"/>
    <property type="molecule type" value="Genomic_DNA"/>
</dbReference>
<name>A0A9J6PPR6_9GAMM</name>
<dbReference type="RefSeq" id="WP_267141153.1">
    <property type="nucleotide sequence ID" value="NZ_JAODIL010000053.1"/>
</dbReference>
<keyword evidence="1" id="KW-0732">Signal</keyword>
<reference evidence="2" key="1">
    <citation type="submission" date="2022-09" db="EMBL/GenBank/DDBJ databases">
        <title>Winslowiella arboricola sp. nov., isolated from bleeding cankers on broadleaf hosts.</title>
        <authorList>
            <person name="Brady C."/>
            <person name="Kaur S."/>
            <person name="Crampton B."/>
            <person name="Maddock D."/>
            <person name="Arnold D."/>
            <person name="Denman S."/>
        </authorList>
    </citation>
    <scope>NUCLEOTIDE SEQUENCE</scope>
    <source>
        <strain evidence="2">BAC 15a-03b</strain>
    </source>
</reference>
<keyword evidence="3" id="KW-1185">Reference proteome</keyword>
<evidence type="ECO:0000313" key="3">
    <source>
        <dbReference type="Proteomes" id="UP001064262"/>
    </source>
</evidence>
<dbReference type="Proteomes" id="UP001064262">
    <property type="component" value="Unassembled WGS sequence"/>
</dbReference>
<evidence type="ECO:0000256" key="1">
    <source>
        <dbReference type="SAM" id="SignalP"/>
    </source>
</evidence>
<dbReference type="AlphaFoldDB" id="A0A9J6PPR6"/>
<feature type="chain" id="PRO_5039903407" evidence="1">
    <location>
        <begin position="19"/>
        <end position="52"/>
    </location>
</feature>
<comment type="caution">
    <text evidence="2">The sequence shown here is derived from an EMBL/GenBank/DDBJ whole genome shotgun (WGS) entry which is preliminary data.</text>
</comment>
<protein>
    <submittedName>
        <fullName evidence="2">Uncharacterized protein</fullName>
    </submittedName>
</protein>
<evidence type="ECO:0000313" key="2">
    <source>
        <dbReference type="EMBL" id="MCU5777608.1"/>
    </source>
</evidence>
<feature type="signal peptide" evidence="1">
    <location>
        <begin position="1"/>
        <end position="18"/>
    </location>
</feature>
<proteinExistence type="predicted"/>
<gene>
    <name evidence="2" type="ORF">N5923_08900</name>
</gene>